<accession>A0A6J4N8D2</accession>
<dbReference type="EMBL" id="CADCTR010002980">
    <property type="protein sequence ID" value="CAA9376860.1"/>
    <property type="molecule type" value="Genomic_DNA"/>
</dbReference>
<sequence>MLRAFRRIARSISSCTLISRGCAPTPVSQGFVANDERALRARPAK</sequence>
<dbReference type="AlphaFoldDB" id="A0A6J4N8D2"/>
<evidence type="ECO:0000313" key="1">
    <source>
        <dbReference type="EMBL" id="CAA9376860.1"/>
    </source>
</evidence>
<reference evidence="1" key="1">
    <citation type="submission" date="2020-02" db="EMBL/GenBank/DDBJ databases">
        <authorList>
            <person name="Meier V. D."/>
        </authorList>
    </citation>
    <scope>NUCLEOTIDE SEQUENCE</scope>
    <source>
        <strain evidence="1">AVDCRST_MAG93</strain>
    </source>
</reference>
<organism evidence="1">
    <name type="scientific">uncultured Chloroflexia bacterium</name>
    <dbReference type="NCBI Taxonomy" id="1672391"/>
    <lineage>
        <taxon>Bacteria</taxon>
        <taxon>Bacillati</taxon>
        <taxon>Chloroflexota</taxon>
        <taxon>Chloroflexia</taxon>
        <taxon>environmental samples</taxon>
    </lineage>
</organism>
<protein>
    <submittedName>
        <fullName evidence="1">Uncharacterized protein</fullName>
    </submittedName>
</protein>
<proteinExistence type="predicted"/>
<gene>
    <name evidence="1" type="ORF">AVDCRST_MAG93-8889</name>
</gene>
<name>A0A6J4N8D2_9CHLR</name>